<dbReference type="EMBL" id="JAPFFF010000009">
    <property type="protein sequence ID" value="KAK8882314.1"/>
    <property type="molecule type" value="Genomic_DNA"/>
</dbReference>
<reference evidence="2 3" key="1">
    <citation type="submission" date="2024-04" db="EMBL/GenBank/DDBJ databases">
        <title>Tritrichomonas musculus Genome.</title>
        <authorList>
            <person name="Alves-Ferreira E."/>
            <person name="Grigg M."/>
            <person name="Lorenzi H."/>
            <person name="Galac M."/>
        </authorList>
    </citation>
    <scope>NUCLEOTIDE SEQUENCE [LARGE SCALE GENOMIC DNA]</scope>
    <source>
        <strain evidence="2 3">EAF2021</strain>
    </source>
</reference>
<dbReference type="Proteomes" id="UP001470230">
    <property type="component" value="Unassembled WGS sequence"/>
</dbReference>
<evidence type="ECO:0000313" key="2">
    <source>
        <dbReference type="EMBL" id="KAK8882314.1"/>
    </source>
</evidence>
<protein>
    <recommendedName>
        <fullName evidence="4">BTB domain-containing protein</fullName>
    </recommendedName>
</protein>
<feature type="region of interest" description="Disordered" evidence="1">
    <location>
        <begin position="251"/>
        <end position="315"/>
    </location>
</feature>
<accession>A0ABR2JTV7</accession>
<feature type="compositionally biased region" description="Low complexity" evidence="1">
    <location>
        <begin position="275"/>
        <end position="296"/>
    </location>
</feature>
<evidence type="ECO:0008006" key="4">
    <source>
        <dbReference type="Google" id="ProtNLM"/>
    </source>
</evidence>
<evidence type="ECO:0000313" key="3">
    <source>
        <dbReference type="Proteomes" id="UP001470230"/>
    </source>
</evidence>
<comment type="caution">
    <text evidence="2">The sequence shown here is derived from an EMBL/GenBank/DDBJ whole genome shotgun (WGS) entry which is preliminary data.</text>
</comment>
<name>A0ABR2JTV7_9EUKA</name>
<sequence length="570" mass="67170">MISSLDVVLPHYTLQSFAQTAITPDFTFYIDNRTYKVQSILISAISKVISLQISGAKPLYEYKFKELKDPHKIFEVFISLLKGNQHEINQDNAIFLNYIAKLLSIEPLVTATRPYADVKINSQNVFILLTNYADNNIQCPDILKFIQNNWKTLKNDSVLDQLSLESLKFLFGSPYFKQIDNNWYLNFVTNLIGQRGKEFSVLFSYMDFSRISNSLMCKIINQVSLDSLPLDFIKNIESRFIKPINSNDFCDEVDDESKPSKTEDELQENQVESTNYQNSNQYDKSQSQDQDSNYNDNYDDNYNDNFNDNYEDNYDDNYVDNDYNNYNKKYNENYNYPYNNYDYYNNDDNFEEGYEEEDDDTFYNQPPQKFLYRTDKDLFNGVFNYIMTKKPYYFNRIVEVKCGGDLERNVYKLFNYDDLWSFNWNTYSKKELSVLKNAWITIRFPYHKLCLSHYTLASSRYVYNDATKLFDKNLEGLQPKSWKIEGSDDMENWTLLSLISNTSLLTEPNAIATFPVNAKQQQKQQNYFSCFKLTLLKNGARQTKPFFNQLKLNGIEFYGVLMTKATIPQS</sequence>
<keyword evidence="3" id="KW-1185">Reference proteome</keyword>
<organism evidence="2 3">
    <name type="scientific">Tritrichomonas musculus</name>
    <dbReference type="NCBI Taxonomy" id="1915356"/>
    <lineage>
        <taxon>Eukaryota</taxon>
        <taxon>Metamonada</taxon>
        <taxon>Parabasalia</taxon>
        <taxon>Tritrichomonadida</taxon>
        <taxon>Tritrichomonadidae</taxon>
        <taxon>Tritrichomonas</taxon>
    </lineage>
</organism>
<proteinExistence type="predicted"/>
<gene>
    <name evidence="2" type="ORF">M9Y10_044956</name>
</gene>
<evidence type="ECO:0000256" key="1">
    <source>
        <dbReference type="SAM" id="MobiDB-lite"/>
    </source>
</evidence>